<proteinExistence type="predicted"/>
<name>A0A1H1H7R6_9BURK</name>
<keyword evidence="2" id="KW-1185">Reference proteome</keyword>
<reference evidence="2" key="1">
    <citation type="submission" date="2016-10" db="EMBL/GenBank/DDBJ databases">
        <authorList>
            <person name="Varghese N."/>
        </authorList>
    </citation>
    <scope>NUCLEOTIDE SEQUENCE [LARGE SCALE GENOMIC DNA]</scope>
    <source>
        <strain evidence="2">GAS106B</strain>
    </source>
</reference>
<dbReference type="EMBL" id="FNKP01000002">
    <property type="protein sequence ID" value="SDR21126.1"/>
    <property type="molecule type" value="Genomic_DNA"/>
</dbReference>
<organism evidence="1 2">
    <name type="scientific">Paraburkholderia fungorum</name>
    <dbReference type="NCBI Taxonomy" id="134537"/>
    <lineage>
        <taxon>Bacteria</taxon>
        <taxon>Pseudomonadati</taxon>
        <taxon>Pseudomonadota</taxon>
        <taxon>Betaproteobacteria</taxon>
        <taxon>Burkholderiales</taxon>
        <taxon>Burkholderiaceae</taxon>
        <taxon>Paraburkholderia</taxon>
    </lineage>
</organism>
<evidence type="ECO:0000313" key="1">
    <source>
        <dbReference type="EMBL" id="SDR21126.1"/>
    </source>
</evidence>
<accession>A0A1H1H7R6</accession>
<sequence>MEVAASGQCVASWGIIWGIWVIVSREFRQVHRDRRSLRRQAWLTSYLTGAELPAENFT</sequence>
<dbReference type="Proteomes" id="UP000183487">
    <property type="component" value="Unassembled WGS sequence"/>
</dbReference>
<gene>
    <name evidence="1" type="ORF">SAMN05443245_3586</name>
</gene>
<protein>
    <submittedName>
        <fullName evidence="1">Uncharacterized protein</fullName>
    </submittedName>
</protein>
<evidence type="ECO:0000313" key="2">
    <source>
        <dbReference type="Proteomes" id="UP000183487"/>
    </source>
</evidence>
<dbReference type="AlphaFoldDB" id="A0A1H1H7R6"/>